<dbReference type="InterPro" id="IPR020904">
    <property type="entry name" value="Sc_DH/Rdtase_CS"/>
</dbReference>
<keyword evidence="2" id="KW-0963">Cytoplasm</keyword>
<evidence type="ECO:0000256" key="2">
    <source>
        <dbReference type="ARBA" id="ARBA00022490"/>
    </source>
</evidence>
<reference evidence="5 6" key="1">
    <citation type="submission" date="2024-05" db="EMBL/GenBank/DDBJ databases">
        <title>Roseateles sp. 2.12 16S ribosomal RNA gene Genome sequencing and assembly.</title>
        <authorList>
            <person name="Woo H."/>
        </authorList>
    </citation>
    <scope>NUCLEOTIDE SEQUENCE [LARGE SCALE GENOMIC DNA]</scope>
    <source>
        <strain evidence="5 6">2.12</strain>
    </source>
</reference>
<keyword evidence="4" id="KW-0560">Oxidoreductase</keyword>
<dbReference type="EMBL" id="JBDPZC010000005">
    <property type="protein sequence ID" value="MEO3713711.1"/>
    <property type="molecule type" value="Genomic_DNA"/>
</dbReference>
<evidence type="ECO:0000313" key="5">
    <source>
        <dbReference type="EMBL" id="MEO3713711.1"/>
    </source>
</evidence>
<dbReference type="PANTHER" id="PTHR44085:SF2">
    <property type="entry name" value="SEPIAPTERIN REDUCTASE"/>
    <property type="match status" value="1"/>
</dbReference>
<accession>A0ABV0GF78</accession>
<evidence type="ECO:0000313" key="6">
    <source>
        <dbReference type="Proteomes" id="UP001462640"/>
    </source>
</evidence>
<gene>
    <name evidence="5" type="ORF">ABDJ40_13175</name>
</gene>
<evidence type="ECO:0000256" key="3">
    <source>
        <dbReference type="ARBA" id="ARBA00022857"/>
    </source>
</evidence>
<protein>
    <submittedName>
        <fullName evidence="5">SDR family NAD(P)-dependent oxidoreductase</fullName>
    </submittedName>
</protein>
<dbReference type="PRINTS" id="PR00081">
    <property type="entry name" value="GDHRDH"/>
</dbReference>
<dbReference type="InterPro" id="IPR002347">
    <property type="entry name" value="SDR_fam"/>
</dbReference>
<dbReference type="Proteomes" id="UP001462640">
    <property type="component" value="Unassembled WGS sequence"/>
</dbReference>
<comment type="subcellular location">
    <subcellularLocation>
        <location evidence="1">Cytoplasm</location>
    </subcellularLocation>
</comment>
<dbReference type="RefSeq" id="WP_347610353.1">
    <property type="nucleotide sequence ID" value="NZ_JBDPZC010000005.1"/>
</dbReference>
<evidence type="ECO:0000256" key="1">
    <source>
        <dbReference type="ARBA" id="ARBA00004496"/>
    </source>
</evidence>
<dbReference type="Gene3D" id="3.40.50.720">
    <property type="entry name" value="NAD(P)-binding Rossmann-like Domain"/>
    <property type="match status" value="1"/>
</dbReference>
<dbReference type="Pfam" id="PF00106">
    <property type="entry name" value="adh_short"/>
    <property type="match status" value="1"/>
</dbReference>
<dbReference type="InterPro" id="IPR036291">
    <property type="entry name" value="NAD(P)-bd_dom_sf"/>
</dbReference>
<dbReference type="PANTHER" id="PTHR44085">
    <property type="entry name" value="SEPIAPTERIN REDUCTASE"/>
    <property type="match status" value="1"/>
</dbReference>
<comment type="caution">
    <text evidence="5">The sequence shown here is derived from an EMBL/GenBank/DDBJ whole genome shotgun (WGS) entry which is preliminary data.</text>
</comment>
<dbReference type="InterPro" id="IPR051721">
    <property type="entry name" value="Biopterin_syn/organic_redct"/>
</dbReference>
<keyword evidence="6" id="KW-1185">Reference proteome</keyword>
<keyword evidence="3" id="KW-0521">NADP</keyword>
<dbReference type="PROSITE" id="PS00061">
    <property type="entry name" value="ADH_SHORT"/>
    <property type="match status" value="1"/>
</dbReference>
<evidence type="ECO:0000256" key="4">
    <source>
        <dbReference type="ARBA" id="ARBA00023002"/>
    </source>
</evidence>
<proteinExistence type="predicted"/>
<dbReference type="SUPFAM" id="SSF51735">
    <property type="entry name" value="NAD(P)-binding Rossmann-fold domains"/>
    <property type="match status" value="1"/>
</dbReference>
<sequence length="260" mass="27529">MNSPKRHLYIVSGSSRGLGLALARELLASPEHQVLGIARRDNEALYGLAASTGSVLQQWRQDLAQPLPVAQALKQWLQAQALDRFDSLTLINNAGVVTHPGAVQDTPLAELSSALRVGAEAALLLSAAFLDACRQVPGELRVLNISSGLGRRAMAGTAAYCAAKAAMDHLSRAMALDEAHRASQGLKAARIVSLAPGVIDTDMQQQLRSAAPGAFPDQPRFSALKAEQQLSSPAQTAAAVLRYLARPDFGEQVIADVREA</sequence>
<organism evidence="5 6">
    <name type="scientific">Roseateles flavus</name>
    <dbReference type="NCBI Taxonomy" id="3149041"/>
    <lineage>
        <taxon>Bacteria</taxon>
        <taxon>Pseudomonadati</taxon>
        <taxon>Pseudomonadota</taxon>
        <taxon>Betaproteobacteria</taxon>
        <taxon>Burkholderiales</taxon>
        <taxon>Sphaerotilaceae</taxon>
        <taxon>Roseateles</taxon>
    </lineage>
</organism>
<name>A0ABV0GF78_9BURK</name>